<reference evidence="2 3" key="1">
    <citation type="journal article" date="2014" name="Genome Biol. Evol.">
        <title>The genome of the myxosporean Thelohanellus kitauei shows adaptations to nutrient acquisition within its fish host.</title>
        <authorList>
            <person name="Yang Y."/>
            <person name="Xiong J."/>
            <person name="Zhou Z."/>
            <person name="Huo F."/>
            <person name="Miao W."/>
            <person name="Ran C."/>
            <person name="Liu Y."/>
            <person name="Zhang J."/>
            <person name="Feng J."/>
            <person name="Wang M."/>
            <person name="Wang M."/>
            <person name="Wang L."/>
            <person name="Yao B."/>
        </authorList>
    </citation>
    <scope>NUCLEOTIDE SEQUENCE [LARGE SCALE GENOMIC DNA]</scope>
    <source>
        <strain evidence="2">Wuqing</strain>
    </source>
</reference>
<dbReference type="InterPro" id="IPR001584">
    <property type="entry name" value="Integrase_cat-core"/>
</dbReference>
<dbReference type="InterPro" id="IPR036397">
    <property type="entry name" value="RNaseH_sf"/>
</dbReference>
<dbReference type="Proteomes" id="UP000031668">
    <property type="component" value="Unassembled WGS sequence"/>
</dbReference>
<sequence length="164" mass="19122">MASKFVWRGLKKQISEWSRSCNRCQIVKTNRNAKTPFKQHEILTGRFMHINLDFVGPLPTSKGYSHLLTIVDRYTKWAEDIPISDTSANECARVLVFHWIDRFGVMMHITTDWGPQFSSDLWNQLHKILEYHAHLTTANHPQANGFVERYHHHLKAALCEIGRP</sequence>
<evidence type="ECO:0000313" key="3">
    <source>
        <dbReference type="Proteomes" id="UP000031668"/>
    </source>
</evidence>
<dbReference type="InterPro" id="IPR012337">
    <property type="entry name" value="RNaseH-like_sf"/>
</dbReference>
<feature type="domain" description="Integrase catalytic" evidence="1">
    <location>
        <begin position="32"/>
        <end position="164"/>
    </location>
</feature>
<dbReference type="EMBL" id="JWZT01003122">
    <property type="protein sequence ID" value="KII67704.1"/>
    <property type="molecule type" value="Genomic_DNA"/>
</dbReference>
<dbReference type="PROSITE" id="PS50994">
    <property type="entry name" value="INTEGRASE"/>
    <property type="match status" value="1"/>
</dbReference>
<dbReference type="PANTHER" id="PTHR37984">
    <property type="entry name" value="PROTEIN CBG26694"/>
    <property type="match status" value="1"/>
</dbReference>
<dbReference type="PANTHER" id="PTHR37984:SF15">
    <property type="entry name" value="INTEGRASE CATALYTIC DOMAIN-CONTAINING PROTEIN"/>
    <property type="match status" value="1"/>
</dbReference>
<dbReference type="GO" id="GO:0015074">
    <property type="term" value="P:DNA integration"/>
    <property type="evidence" value="ECO:0007669"/>
    <property type="project" value="InterPro"/>
</dbReference>
<evidence type="ECO:0000313" key="2">
    <source>
        <dbReference type="EMBL" id="KII67704.1"/>
    </source>
</evidence>
<accession>A0A0C2IQH4</accession>
<dbReference type="SUPFAM" id="SSF53098">
    <property type="entry name" value="Ribonuclease H-like"/>
    <property type="match status" value="1"/>
</dbReference>
<dbReference type="AlphaFoldDB" id="A0A0C2IQH4"/>
<keyword evidence="3" id="KW-1185">Reference proteome</keyword>
<dbReference type="Pfam" id="PF00665">
    <property type="entry name" value="rve"/>
    <property type="match status" value="1"/>
</dbReference>
<dbReference type="InterPro" id="IPR050951">
    <property type="entry name" value="Retrovirus_Pol_polyprotein"/>
</dbReference>
<dbReference type="OrthoDB" id="5986823at2759"/>
<gene>
    <name evidence="2" type="ORF">RF11_07331</name>
</gene>
<dbReference type="GO" id="GO:0003676">
    <property type="term" value="F:nucleic acid binding"/>
    <property type="evidence" value="ECO:0007669"/>
    <property type="project" value="InterPro"/>
</dbReference>
<dbReference type="Gene3D" id="3.30.420.10">
    <property type="entry name" value="Ribonuclease H-like superfamily/Ribonuclease H"/>
    <property type="match status" value="1"/>
</dbReference>
<proteinExistence type="predicted"/>
<evidence type="ECO:0000259" key="1">
    <source>
        <dbReference type="PROSITE" id="PS50994"/>
    </source>
</evidence>
<comment type="caution">
    <text evidence="2">The sequence shown here is derived from an EMBL/GenBank/DDBJ whole genome shotgun (WGS) entry which is preliminary data.</text>
</comment>
<dbReference type="OMA" id="HIDSCEC"/>
<protein>
    <submittedName>
        <fullName evidence="2">Retrovirus-related Pol polyprotein</fullName>
    </submittedName>
</protein>
<name>A0A0C2IQH4_THEKT</name>
<organism evidence="2 3">
    <name type="scientific">Thelohanellus kitauei</name>
    <name type="common">Myxosporean</name>
    <dbReference type="NCBI Taxonomy" id="669202"/>
    <lineage>
        <taxon>Eukaryota</taxon>
        <taxon>Metazoa</taxon>
        <taxon>Cnidaria</taxon>
        <taxon>Myxozoa</taxon>
        <taxon>Myxosporea</taxon>
        <taxon>Bivalvulida</taxon>
        <taxon>Platysporina</taxon>
        <taxon>Myxobolidae</taxon>
        <taxon>Thelohanellus</taxon>
    </lineage>
</organism>